<comment type="caution">
    <text evidence="5">The sequence shown here is derived from an EMBL/GenBank/DDBJ whole genome shotgun (WGS) entry which is preliminary data.</text>
</comment>
<evidence type="ECO:0000256" key="1">
    <source>
        <dbReference type="ARBA" id="ARBA00023015"/>
    </source>
</evidence>
<proteinExistence type="predicted"/>
<organism evidence="5 6">
    <name type="scientific">Aeromicrobium endophyticum</name>
    <dbReference type="NCBI Taxonomy" id="2292704"/>
    <lineage>
        <taxon>Bacteria</taxon>
        <taxon>Bacillati</taxon>
        <taxon>Actinomycetota</taxon>
        <taxon>Actinomycetes</taxon>
        <taxon>Propionibacteriales</taxon>
        <taxon>Nocardioidaceae</taxon>
        <taxon>Aeromicrobium</taxon>
    </lineage>
</organism>
<name>A0A371P9E3_9ACTN</name>
<sequence length="215" mass="23493">MRQGTGEITVAGVRWNLHAGAMVWVPAGVVHDVALRAGADLLSLYANVDLRPADPSWSRARVLRTDRLLSALVEHLADDAPHPGRRHLCWTLYVDLMADATDLFDSMTLPTDPHARSVAEQILRAPGDPRGIEAWASGAGVSARTLMRAFVRDTGCTFGRWRTLARLNAGAALIVAGEPVHLVAEAVGYRTSSGFIASFRAEFGTTPERYRRRLR</sequence>
<dbReference type="AlphaFoldDB" id="A0A371P9E3"/>
<dbReference type="GO" id="GO:0003700">
    <property type="term" value="F:DNA-binding transcription factor activity"/>
    <property type="evidence" value="ECO:0007669"/>
    <property type="project" value="InterPro"/>
</dbReference>
<dbReference type="InterPro" id="IPR014710">
    <property type="entry name" value="RmlC-like_jellyroll"/>
</dbReference>
<dbReference type="Pfam" id="PF12833">
    <property type="entry name" value="HTH_18"/>
    <property type="match status" value="1"/>
</dbReference>
<dbReference type="Proteomes" id="UP000265581">
    <property type="component" value="Unassembled WGS sequence"/>
</dbReference>
<protein>
    <submittedName>
        <fullName evidence="5">AraC family transcriptional regulator</fullName>
    </submittedName>
</protein>
<keyword evidence="6" id="KW-1185">Reference proteome</keyword>
<dbReference type="InterPro" id="IPR011051">
    <property type="entry name" value="RmlC_Cupin_sf"/>
</dbReference>
<feature type="domain" description="HTH araC/xylS-type" evidence="4">
    <location>
        <begin position="116"/>
        <end position="213"/>
    </location>
</feature>
<dbReference type="SUPFAM" id="SSF46689">
    <property type="entry name" value="Homeodomain-like"/>
    <property type="match status" value="1"/>
</dbReference>
<dbReference type="InterPro" id="IPR003313">
    <property type="entry name" value="AraC-bd"/>
</dbReference>
<dbReference type="EMBL" id="QUBR01000001">
    <property type="protein sequence ID" value="REK72594.1"/>
    <property type="molecule type" value="Genomic_DNA"/>
</dbReference>
<dbReference type="InterPro" id="IPR018060">
    <property type="entry name" value="HTH_AraC"/>
</dbReference>
<keyword evidence="3" id="KW-0804">Transcription</keyword>
<dbReference type="Gene3D" id="1.10.10.60">
    <property type="entry name" value="Homeodomain-like"/>
    <property type="match status" value="1"/>
</dbReference>
<dbReference type="PROSITE" id="PS01124">
    <property type="entry name" value="HTH_ARAC_FAMILY_2"/>
    <property type="match status" value="1"/>
</dbReference>
<evidence type="ECO:0000313" key="5">
    <source>
        <dbReference type="EMBL" id="REK72594.1"/>
    </source>
</evidence>
<evidence type="ECO:0000259" key="4">
    <source>
        <dbReference type="PROSITE" id="PS01124"/>
    </source>
</evidence>
<dbReference type="GO" id="GO:0043565">
    <property type="term" value="F:sequence-specific DNA binding"/>
    <property type="evidence" value="ECO:0007669"/>
    <property type="project" value="InterPro"/>
</dbReference>
<evidence type="ECO:0000313" key="6">
    <source>
        <dbReference type="Proteomes" id="UP000265581"/>
    </source>
</evidence>
<reference evidence="5 6" key="1">
    <citation type="submission" date="2018-08" db="EMBL/GenBank/DDBJ databases">
        <title>Aeromicrobium sp. M2KJ-4, whole genome shotgun sequence.</title>
        <authorList>
            <person name="Tuo L."/>
        </authorList>
    </citation>
    <scope>NUCLEOTIDE SEQUENCE [LARGE SCALE GENOMIC DNA]</scope>
    <source>
        <strain evidence="5 6">M2KJ-4</strain>
    </source>
</reference>
<evidence type="ECO:0000256" key="2">
    <source>
        <dbReference type="ARBA" id="ARBA00023125"/>
    </source>
</evidence>
<keyword evidence="2" id="KW-0238">DNA-binding</keyword>
<dbReference type="InterPro" id="IPR009057">
    <property type="entry name" value="Homeodomain-like_sf"/>
</dbReference>
<dbReference type="SMART" id="SM00342">
    <property type="entry name" value="HTH_ARAC"/>
    <property type="match status" value="1"/>
</dbReference>
<dbReference type="PANTHER" id="PTHR11019">
    <property type="entry name" value="HTH-TYPE TRANSCRIPTIONAL REGULATOR NIMR"/>
    <property type="match status" value="1"/>
</dbReference>
<gene>
    <name evidence="5" type="ORF">DX116_02990</name>
</gene>
<dbReference type="Pfam" id="PF02311">
    <property type="entry name" value="AraC_binding"/>
    <property type="match status" value="1"/>
</dbReference>
<dbReference type="PANTHER" id="PTHR11019:SF199">
    <property type="entry name" value="HTH-TYPE TRANSCRIPTIONAL REGULATOR NIMR"/>
    <property type="match status" value="1"/>
</dbReference>
<dbReference type="SUPFAM" id="SSF51182">
    <property type="entry name" value="RmlC-like cupins"/>
    <property type="match status" value="1"/>
</dbReference>
<dbReference type="Gene3D" id="2.60.120.10">
    <property type="entry name" value="Jelly Rolls"/>
    <property type="match status" value="1"/>
</dbReference>
<evidence type="ECO:0000256" key="3">
    <source>
        <dbReference type="ARBA" id="ARBA00023163"/>
    </source>
</evidence>
<keyword evidence="1" id="KW-0805">Transcription regulation</keyword>
<accession>A0A371P9E3</accession>